<comment type="caution">
    <text evidence="2">The sequence shown here is derived from an EMBL/GenBank/DDBJ whole genome shotgun (WGS) entry which is preliminary data.</text>
</comment>
<organism evidence="2 4">
    <name type="scientific">Methylobacterium oxalidis</name>
    <dbReference type="NCBI Taxonomy" id="944322"/>
    <lineage>
        <taxon>Bacteria</taxon>
        <taxon>Pseudomonadati</taxon>
        <taxon>Pseudomonadota</taxon>
        <taxon>Alphaproteobacteria</taxon>
        <taxon>Hyphomicrobiales</taxon>
        <taxon>Methylobacteriaceae</taxon>
        <taxon>Methylobacterium</taxon>
    </lineage>
</organism>
<dbReference type="EMBL" id="BJZU01000043">
    <property type="protein sequence ID" value="GEP04329.1"/>
    <property type="molecule type" value="Genomic_DNA"/>
</dbReference>
<evidence type="ECO:0000313" key="4">
    <source>
        <dbReference type="Proteomes" id="UP000321960"/>
    </source>
</evidence>
<dbReference type="Proteomes" id="UP001156856">
    <property type="component" value="Unassembled WGS sequence"/>
</dbReference>
<dbReference type="Proteomes" id="UP000321960">
    <property type="component" value="Unassembled WGS sequence"/>
</dbReference>
<feature type="region of interest" description="Disordered" evidence="1">
    <location>
        <begin position="1"/>
        <end position="22"/>
    </location>
</feature>
<reference evidence="5" key="2">
    <citation type="journal article" date="2019" name="Int. J. Syst. Evol. Microbiol.">
        <title>The Global Catalogue of Microorganisms (GCM) 10K type strain sequencing project: providing services to taxonomists for standard genome sequencing and annotation.</title>
        <authorList>
            <consortium name="The Broad Institute Genomics Platform"/>
            <consortium name="The Broad Institute Genome Sequencing Center for Infectious Disease"/>
            <person name="Wu L."/>
            <person name="Ma J."/>
        </authorList>
    </citation>
    <scope>NUCLEOTIDE SEQUENCE [LARGE SCALE GENOMIC DNA]</scope>
    <source>
        <strain evidence="5">NBRC 107715</strain>
    </source>
</reference>
<evidence type="ECO:0000256" key="1">
    <source>
        <dbReference type="SAM" id="MobiDB-lite"/>
    </source>
</evidence>
<reference evidence="2 4" key="3">
    <citation type="submission" date="2019-07" db="EMBL/GenBank/DDBJ databases">
        <title>Whole genome shotgun sequence of Methylobacterium oxalidis NBRC 107715.</title>
        <authorList>
            <person name="Hosoyama A."/>
            <person name="Uohara A."/>
            <person name="Ohji S."/>
            <person name="Ichikawa N."/>
        </authorList>
    </citation>
    <scope>NUCLEOTIDE SEQUENCE [LARGE SCALE GENOMIC DNA]</scope>
    <source>
        <strain evidence="2 4">NBRC 107715</strain>
    </source>
</reference>
<name>A0A512J398_9HYPH</name>
<protein>
    <submittedName>
        <fullName evidence="2">Uncharacterized protein</fullName>
    </submittedName>
</protein>
<dbReference type="EMBL" id="BSPK01000111">
    <property type="protein sequence ID" value="GLS67152.1"/>
    <property type="molecule type" value="Genomic_DNA"/>
</dbReference>
<proteinExistence type="predicted"/>
<gene>
    <name evidence="3" type="ORF">GCM10007888_55350</name>
    <name evidence="2" type="ORF">MOX02_23670</name>
</gene>
<sequence>MSALPTASGAAPVAETAAGRPSADLDRQAIGCIVSGVASGLRDVLPVPEREPLPSRFEPLIRRLTAGWPRRPRLPSRRKAA</sequence>
<evidence type="ECO:0000313" key="5">
    <source>
        <dbReference type="Proteomes" id="UP001156856"/>
    </source>
</evidence>
<keyword evidence="5" id="KW-1185">Reference proteome</keyword>
<evidence type="ECO:0000313" key="2">
    <source>
        <dbReference type="EMBL" id="GEP04329.1"/>
    </source>
</evidence>
<reference evidence="3" key="1">
    <citation type="journal article" date="2014" name="Int. J. Syst. Evol. Microbiol.">
        <title>Complete genome of a new Firmicutes species belonging to the dominant human colonic microbiota ('Ruminococcus bicirculans') reveals two chromosomes and a selective capacity to utilize plant glucans.</title>
        <authorList>
            <consortium name="NISC Comparative Sequencing Program"/>
            <person name="Wegmann U."/>
            <person name="Louis P."/>
            <person name="Goesmann A."/>
            <person name="Henrissat B."/>
            <person name="Duncan S.H."/>
            <person name="Flint H.J."/>
        </authorList>
    </citation>
    <scope>NUCLEOTIDE SEQUENCE</scope>
    <source>
        <strain evidence="3">NBRC 107715</strain>
    </source>
</reference>
<accession>A0A512J398</accession>
<evidence type="ECO:0000313" key="3">
    <source>
        <dbReference type="EMBL" id="GLS67152.1"/>
    </source>
</evidence>
<reference evidence="3" key="4">
    <citation type="submission" date="2023-01" db="EMBL/GenBank/DDBJ databases">
        <title>Draft genome sequence of Methylobacterium oxalidis strain NBRC 107715.</title>
        <authorList>
            <person name="Sun Q."/>
            <person name="Mori K."/>
        </authorList>
    </citation>
    <scope>NUCLEOTIDE SEQUENCE</scope>
    <source>
        <strain evidence="3">NBRC 107715</strain>
    </source>
</reference>
<dbReference type="AlphaFoldDB" id="A0A512J398"/>
<dbReference type="OrthoDB" id="8003433at2"/>
<dbReference type="RefSeq" id="WP_147025965.1">
    <property type="nucleotide sequence ID" value="NZ_BJZU01000043.1"/>
</dbReference>